<evidence type="ECO:0000256" key="1">
    <source>
        <dbReference type="RuleBase" id="RU368085"/>
    </source>
</evidence>
<organism evidence="3 4">
    <name type="scientific">Malassezia obtusa</name>
    <dbReference type="NCBI Taxonomy" id="76774"/>
    <lineage>
        <taxon>Eukaryota</taxon>
        <taxon>Fungi</taxon>
        <taxon>Dikarya</taxon>
        <taxon>Basidiomycota</taxon>
        <taxon>Ustilaginomycotina</taxon>
        <taxon>Malasseziomycetes</taxon>
        <taxon>Malasseziales</taxon>
        <taxon>Malasseziaceae</taxon>
        <taxon>Malassezia</taxon>
    </lineage>
</organism>
<dbReference type="InterPro" id="IPR005339">
    <property type="entry name" value="GINS_Psf1"/>
</dbReference>
<dbReference type="Gene3D" id="1.20.58.1030">
    <property type="match status" value="1"/>
</dbReference>
<feature type="compositionally biased region" description="Low complexity" evidence="2">
    <location>
        <begin position="180"/>
        <end position="189"/>
    </location>
</feature>
<dbReference type="GO" id="GO:1902983">
    <property type="term" value="P:DNA strand elongation involved in mitotic DNA replication"/>
    <property type="evidence" value="ECO:0007669"/>
    <property type="project" value="TreeGrafter"/>
</dbReference>
<reference evidence="3" key="1">
    <citation type="submission" date="2023-03" db="EMBL/GenBank/DDBJ databases">
        <title>Mating type loci evolution in Malassezia.</title>
        <authorList>
            <person name="Coelho M.A."/>
        </authorList>
    </citation>
    <scope>NUCLEOTIDE SEQUENCE</scope>
    <source>
        <strain evidence="3">CBS 7876</strain>
    </source>
</reference>
<feature type="region of interest" description="Disordered" evidence="2">
    <location>
        <begin position="170"/>
        <end position="189"/>
    </location>
</feature>
<dbReference type="PANTHER" id="PTHR12914">
    <property type="entry name" value="PARTNER OF SLD5"/>
    <property type="match status" value="1"/>
</dbReference>
<comment type="similarity">
    <text evidence="1">Belongs to the GINS1/PSF1 family.</text>
</comment>
<dbReference type="CDD" id="cd11710">
    <property type="entry name" value="GINS_A_psf1"/>
    <property type="match status" value="1"/>
</dbReference>
<dbReference type="GO" id="GO:0000811">
    <property type="term" value="C:GINS complex"/>
    <property type="evidence" value="ECO:0007669"/>
    <property type="project" value="UniProtKB-UniRule"/>
</dbReference>
<dbReference type="SUPFAM" id="SSF158573">
    <property type="entry name" value="GINS helical bundle-like"/>
    <property type="match status" value="1"/>
</dbReference>
<comment type="subunit">
    <text evidence="1">Component of the GINS complex.</text>
</comment>
<evidence type="ECO:0000313" key="4">
    <source>
        <dbReference type="Proteomes" id="UP001214603"/>
    </source>
</evidence>
<proteinExistence type="inferred from homology"/>
<accession>A0AAF0E1Y2</accession>
<keyword evidence="4" id="KW-1185">Reference proteome</keyword>
<dbReference type="PANTHER" id="PTHR12914:SF2">
    <property type="entry name" value="DNA REPLICATION COMPLEX GINS PROTEIN PSF1"/>
    <property type="match status" value="1"/>
</dbReference>
<evidence type="ECO:0000256" key="2">
    <source>
        <dbReference type="SAM" id="MobiDB-lite"/>
    </source>
</evidence>
<comment type="function">
    <text evidence="1">Required for correct functioning of the GINS complex, a complex that plays an essential role in the initiation of DNA replication, and progression of DNA replication forks. GINS complex seems to bind preferentially to single-stranded DNA.</text>
</comment>
<dbReference type="AlphaFoldDB" id="A0AAF0E1Y2"/>
<keyword evidence="1" id="KW-0235">DNA replication</keyword>
<comment type="subcellular location">
    <subcellularLocation>
        <location evidence="1">Nucleus</location>
    </subcellularLocation>
</comment>
<dbReference type="InterPro" id="IPR036224">
    <property type="entry name" value="GINS_bundle-like_dom_sf"/>
</dbReference>
<dbReference type="EMBL" id="CP119938">
    <property type="protein sequence ID" value="WFD03637.1"/>
    <property type="molecule type" value="Genomic_DNA"/>
</dbReference>
<evidence type="ECO:0000313" key="3">
    <source>
        <dbReference type="EMBL" id="WFD03637.1"/>
    </source>
</evidence>
<sequence>MPAEQALELVQEAKLSRATGALRPYNAELMRLVLLETRQLHAQLAPLADAARAQSEAGTARADPALAAQLVALHLQAYRNKRCMLVYHNQRLEWLKSRVWDKAGALALVLDQDQPPNARGDAEVLSIRPLLSHAELEWLRAYAGLLGLYKDTYMDVLDVTLPLATGVGHTRHDGQIQSTRPSPASARSALGSATFAPGASVSVYAATTLPNTIRAPDDLMITVLVTRDAQDVETERGTIQLRAGERLYVRRDEVEALLIRGWLRQVD</sequence>
<protein>
    <recommendedName>
        <fullName evidence="1">DNA replication complex GINS protein PSF1</fullName>
    </recommendedName>
</protein>
<gene>
    <name evidence="3" type="primary">PSF1</name>
    <name evidence="3" type="ORF">MOBT1_002330</name>
</gene>
<keyword evidence="1" id="KW-0539">Nucleus</keyword>
<name>A0AAF0E1Y2_9BASI</name>
<dbReference type="Proteomes" id="UP001214603">
    <property type="component" value="Chromosome 5"/>
</dbReference>